<protein>
    <submittedName>
        <fullName evidence="2">Uncharacterized protein</fullName>
    </submittedName>
</protein>
<feature type="transmembrane region" description="Helical" evidence="1">
    <location>
        <begin position="151"/>
        <end position="170"/>
    </location>
</feature>
<feature type="transmembrane region" description="Helical" evidence="1">
    <location>
        <begin position="117"/>
        <end position="139"/>
    </location>
</feature>
<keyword evidence="1" id="KW-0812">Transmembrane</keyword>
<reference evidence="2 3" key="1">
    <citation type="submission" date="2014-10" db="EMBL/GenBank/DDBJ databases">
        <title>Genome sequence of Clostridium aceticum DSM 1496.</title>
        <authorList>
            <person name="Poehlein A."/>
            <person name="Schiel-Bengelsdorf B."/>
            <person name="Gottschalk G."/>
            <person name="Duerre P."/>
            <person name="Daniel R."/>
        </authorList>
    </citation>
    <scope>NUCLEOTIDE SEQUENCE [LARGE SCALE GENOMIC DNA]</scope>
    <source>
        <strain evidence="2 3">DSM 1496</strain>
    </source>
</reference>
<evidence type="ECO:0000313" key="2">
    <source>
        <dbReference type="EMBL" id="AKL95051.1"/>
    </source>
</evidence>
<dbReference type="AlphaFoldDB" id="A0A0G3W8T3"/>
<gene>
    <name evidence="2" type="ORF">CACET_c16020</name>
</gene>
<organism evidence="2 3">
    <name type="scientific">Clostridium aceticum</name>
    <dbReference type="NCBI Taxonomy" id="84022"/>
    <lineage>
        <taxon>Bacteria</taxon>
        <taxon>Bacillati</taxon>
        <taxon>Bacillota</taxon>
        <taxon>Clostridia</taxon>
        <taxon>Eubacteriales</taxon>
        <taxon>Clostridiaceae</taxon>
        <taxon>Clostridium</taxon>
    </lineage>
</organism>
<dbReference type="Proteomes" id="UP000035704">
    <property type="component" value="Chromosome"/>
</dbReference>
<dbReference type="KEGG" id="cace:CACET_c16020"/>
<dbReference type="RefSeq" id="WP_201774909.1">
    <property type="nucleotide sequence ID" value="NZ_CP009687.1"/>
</dbReference>
<keyword evidence="1" id="KW-1133">Transmembrane helix</keyword>
<keyword evidence="1" id="KW-0472">Membrane</keyword>
<feature type="transmembrane region" description="Helical" evidence="1">
    <location>
        <begin position="44"/>
        <end position="64"/>
    </location>
</feature>
<proteinExistence type="predicted"/>
<dbReference type="EMBL" id="CP009687">
    <property type="protein sequence ID" value="AKL95051.1"/>
    <property type="molecule type" value="Genomic_DNA"/>
</dbReference>
<feature type="transmembrane region" description="Helical" evidence="1">
    <location>
        <begin position="76"/>
        <end position="97"/>
    </location>
</feature>
<name>A0A0G3W8T3_9CLOT</name>
<keyword evidence="3" id="KW-1185">Reference proteome</keyword>
<sequence length="179" mass="20695">MESKRELKLKYVFATSLLVFLTFGNSFVYANSSWRWLTSSPKELLPIAIIFTLAIEYIGILSLGKLHLIKWERIKIFGIIVLANIASFILPYIIRAYTLRPISGGWVNAWRDAFTKGPYYIVLFGYLFLTLLVEVPIVYGFLKKYTLSKKFLMSLIILLNIITTCIVAIIERTLYHGQW</sequence>
<feature type="transmembrane region" description="Helical" evidence="1">
    <location>
        <begin position="12"/>
        <end position="32"/>
    </location>
</feature>
<evidence type="ECO:0000256" key="1">
    <source>
        <dbReference type="SAM" id="Phobius"/>
    </source>
</evidence>
<evidence type="ECO:0000313" key="3">
    <source>
        <dbReference type="Proteomes" id="UP000035704"/>
    </source>
</evidence>
<dbReference type="PATRIC" id="fig|84022.6.peg.1595"/>
<accession>A0A0G3W8T3</accession>